<dbReference type="EMBL" id="IACN01102487">
    <property type="protein sequence ID" value="LAB62244.1"/>
    <property type="molecule type" value="Transcribed_RNA"/>
</dbReference>
<accession>A0A2D4PW96</accession>
<protein>
    <recommendedName>
        <fullName evidence="1">Reverse transcriptase domain-containing protein</fullName>
    </recommendedName>
</protein>
<evidence type="ECO:0000313" key="2">
    <source>
        <dbReference type="EMBL" id="LAB62244.1"/>
    </source>
</evidence>
<dbReference type="Pfam" id="PF00078">
    <property type="entry name" value="RVT_1"/>
    <property type="match status" value="1"/>
</dbReference>
<dbReference type="InterPro" id="IPR000477">
    <property type="entry name" value="RT_dom"/>
</dbReference>
<reference evidence="2" key="1">
    <citation type="submission" date="2017-07" db="EMBL/GenBank/DDBJ databases">
        <authorList>
            <person name="Mikheyev A."/>
            <person name="Grau M."/>
        </authorList>
    </citation>
    <scope>NUCLEOTIDE SEQUENCE</scope>
    <source>
        <tissue evidence="2">Venom_gland</tissue>
    </source>
</reference>
<evidence type="ECO:0000259" key="1">
    <source>
        <dbReference type="Pfam" id="PF00078"/>
    </source>
</evidence>
<feature type="domain" description="Reverse transcriptase" evidence="1">
    <location>
        <begin position="112"/>
        <end position="209"/>
    </location>
</feature>
<name>A0A2D4PW96_MICSU</name>
<dbReference type="PANTHER" id="PTHR31635:SF196">
    <property type="entry name" value="REVERSE TRANSCRIPTASE DOMAIN-CONTAINING PROTEIN-RELATED"/>
    <property type="match status" value="1"/>
</dbReference>
<dbReference type="AlphaFoldDB" id="A0A2D4PW96"/>
<reference evidence="2" key="2">
    <citation type="submission" date="2017-11" db="EMBL/GenBank/DDBJ databases">
        <title>Coralsnake Venomics: Analyses of Venom Gland Transcriptomes and Proteomes of Six Brazilian Taxa.</title>
        <authorList>
            <person name="Aird S.D."/>
            <person name="Jorge da Silva N."/>
            <person name="Qiu L."/>
            <person name="Villar-Briones A."/>
            <person name="Aparecida-Saddi V."/>
            <person name="Campos-Telles M.P."/>
            <person name="Grau M."/>
            <person name="Mikheyev A.S."/>
        </authorList>
    </citation>
    <scope>NUCLEOTIDE SEQUENCE</scope>
    <source>
        <tissue evidence="2">Venom_gland</tissue>
    </source>
</reference>
<organism evidence="2">
    <name type="scientific">Micrurus surinamensis</name>
    <name type="common">Surinam coral snake</name>
    <dbReference type="NCBI Taxonomy" id="129470"/>
    <lineage>
        <taxon>Eukaryota</taxon>
        <taxon>Metazoa</taxon>
        <taxon>Chordata</taxon>
        <taxon>Craniata</taxon>
        <taxon>Vertebrata</taxon>
        <taxon>Euteleostomi</taxon>
        <taxon>Lepidosauria</taxon>
        <taxon>Squamata</taxon>
        <taxon>Bifurcata</taxon>
        <taxon>Unidentata</taxon>
        <taxon>Episquamata</taxon>
        <taxon>Toxicofera</taxon>
        <taxon>Serpentes</taxon>
        <taxon>Colubroidea</taxon>
        <taxon>Elapidae</taxon>
        <taxon>Elapinae</taxon>
        <taxon>Micrurus</taxon>
    </lineage>
</organism>
<proteinExistence type="predicted"/>
<dbReference type="PANTHER" id="PTHR31635">
    <property type="entry name" value="REVERSE TRANSCRIPTASE DOMAIN-CONTAINING PROTEIN-RELATED"/>
    <property type="match status" value="1"/>
</dbReference>
<sequence>MTEKKKIIQNYFEQLYREDGTNPENIEQYLKRKGLPEIREEQKEILNKEITVIELKRVVEKQKNNKTPGPDGLPAELYKCIYECLEPVMLDVYNEVLDFAKLPDSWRDISLIPKEDLDNKQIRNYRPISLLNVDYKIYATIMSERLKIILNELIHSDQNGFLPTRQIRNNTRIVLNVLEYYKAHPEKQVALIFLDAQKAFNNLSWQFLI</sequence>